<reference evidence="2" key="1">
    <citation type="submission" date="2023-04" db="EMBL/GenBank/DDBJ databases">
        <title>Ambrosiozyma monospora NBRC 1965.</title>
        <authorList>
            <person name="Ichikawa N."/>
            <person name="Sato H."/>
            <person name="Tonouchi N."/>
        </authorList>
    </citation>
    <scope>NUCLEOTIDE SEQUENCE</scope>
    <source>
        <strain evidence="2">NBRC 1965</strain>
    </source>
</reference>
<comment type="caution">
    <text evidence="2">The sequence shown here is derived from an EMBL/GenBank/DDBJ whole genome shotgun (WGS) entry which is preliminary data.</text>
</comment>
<organism evidence="2 3">
    <name type="scientific">Ambrosiozyma monospora</name>
    <name type="common">Yeast</name>
    <name type="synonym">Endomycopsis monosporus</name>
    <dbReference type="NCBI Taxonomy" id="43982"/>
    <lineage>
        <taxon>Eukaryota</taxon>
        <taxon>Fungi</taxon>
        <taxon>Dikarya</taxon>
        <taxon>Ascomycota</taxon>
        <taxon>Saccharomycotina</taxon>
        <taxon>Pichiomycetes</taxon>
        <taxon>Pichiales</taxon>
        <taxon>Pichiaceae</taxon>
        <taxon>Ambrosiozyma</taxon>
    </lineage>
</organism>
<proteinExistence type="predicted"/>
<evidence type="ECO:0000313" key="3">
    <source>
        <dbReference type="Proteomes" id="UP001165063"/>
    </source>
</evidence>
<feature type="compositionally biased region" description="Low complexity" evidence="1">
    <location>
        <begin position="96"/>
        <end position="110"/>
    </location>
</feature>
<name>A0A9W7DIR4_AMBMO</name>
<evidence type="ECO:0000313" key="2">
    <source>
        <dbReference type="EMBL" id="GMG40380.1"/>
    </source>
</evidence>
<sequence length="116" mass="12771">MGGKVHEDENASKTHLLTKGQSFHIGIYFVFKDITHLSKEGQIRTNSSCETKNDVTGGVNTLKGQLRTEIPGQMSETVTDMEGKWESGNGLTDNLNSNRQTSNQTNQASSIDRITK</sequence>
<dbReference type="EMBL" id="BSXU01003737">
    <property type="protein sequence ID" value="GMG40380.1"/>
    <property type="molecule type" value="Genomic_DNA"/>
</dbReference>
<dbReference type="AlphaFoldDB" id="A0A9W7DIR4"/>
<dbReference type="Proteomes" id="UP001165063">
    <property type="component" value="Unassembled WGS sequence"/>
</dbReference>
<feature type="region of interest" description="Disordered" evidence="1">
    <location>
        <begin position="83"/>
        <end position="116"/>
    </location>
</feature>
<evidence type="ECO:0000256" key="1">
    <source>
        <dbReference type="SAM" id="MobiDB-lite"/>
    </source>
</evidence>
<protein>
    <submittedName>
        <fullName evidence="2">Unnamed protein product</fullName>
    </submittedName>
</protein>
<gene>
    <name evidence="2" type="ORF">Amon01_000614600</name>
</gene>
<keyword evidence="3" id="KW-1185">Reference proteome</keyword>
<accession>A0A9W7DIR4</accession>